<dbReference type="InterPro" id="IPR029020">
    <property type="entry name" value="Ammonium/urea_transptr"/>
</dbReference>
<keyword evidence="4 6" id="KW-1133">Transmembrane helix</keyword>
<protein>
    <recommendedName>
        <fullName evidence="7">Ammonium transporter AmtB-like domain-containing protein</fullName>
    </recommendedName>
</protein>
<keyword evidence="5 6" id="KW-0472">Membrane</keyword>
<dbReference type="InterPro" id="IPR024041">
    <property type="entry name" value="NH4_transpt_AmtB-like_dom"/>
</dbReference>
<feature type="transmembrane region" description="Helical" evidence="6">
    <location>
        <begin position="104"/>
        <end position="122"/>
    </location>
</feature>
<accession>A0AAD9IXQ2</accession>
<keyword evidence="3 6" id="KW-0812">Transmembrane</keyword>
<evidence type="ECO:0000256" key="1">
    <source>
        <dbReference type="ARBA" id="ARBA00004141"/>
    </source>
</evidence>
<comment type="similarity">
    <text evidence="2">Belongs to the ammonium transporter (TC 2.A.49) family. Rh subfamily.</text>
</comment>
<feature type="transmembrane region" description="Helical" evidence="6">
    <location>
        <begin position="45"/>
        <end position="64"/>
    </location>
</feature>
<feature type="transmembrane region" description="Helical" evidence="6">
    <location>
        <begin position="142"/>
        <end position="163"/>
    </location>
</feature>
<feature type="transmembrane region" description="Helical" evidence="6">
    <location>
        <begin position="12"/>
        <end position="33"/>
    </location>
</feature>
<feature type="transmembrane region" description="Helical" evidence="6">
    <location>
        <begin position="226"/>
        <end position="246"/>
    </location>
</feature>
<evidence type="ECO:0000256" key="3">
    <source>
        <dbReference type="ARBA" id="ARBA00022692"/>
    </source>
</evidence>
<evidence type="ECO:0000256" key="2">
    <source>
        <dbReference type="ARBA" id="ARBA00011036"/>
    </source>
</evidence>
<evidence type="ECO:0000256" key="5">
    <source>
        <dbReference type="ARBA" id="ARBA00023136"/>
    </source>
</evidence>
<dbReference type="Pfam" id="PF00909">
    <property type="entry name" value="Ammonium_transp"/>
    <property type="match status" value="1"/>
</dbReference>
<feature type="transmembrane region" description="Helical" evidence="6">
    <location>
        <begin position="70"/>
        <end position="92"/>
    </location>
</feature>
<gene>
    <name evidence="8" type="ORF">LSH36_932g01094</name>
</gene>
<feature type="domain" description="Ammonium transporter AmtB-like" evidence="7">
    <location>
        <begin position="1"/>
        <end position="283"/>
    </location>
</feature>
<dbReference type="PANTHER" id="PTHR11730">
    <property type="entry name" value="AMMONIUM TRANSPORTER"/>
    <property type="match status" value="1"/>
</dbReference>
<feature type="transmembrane region" description="Helical" evidence="6">
    <location>
        <begin position="175"/>
        <end position="193"/>
    </location>
</feature>
<keyword evidence="9" id="KW-1185">Reference proteome</keyword>
<organism evidence="8 9">
    <name type="scientific">Paralvinella palmiformis</name>
    <dbReference type="NCBI Taxonomy" id="53620"/>
    <lineage>
        <taxon>Eukaryota</taxon>
        <taxon>Metazoa</taxon>
        <taxon>Spiralia</taxon>
        <taxon>Lophotrochozoa</taxon>
        <taxon>Annelida</taxon>
        <taxon>Polychaeta</taxon>
        <taxon>Sedentaria</taxon>
        <taxon>Canalipalpata</taxon>
        <taxon>Terebellida</taxon>
        <taxon>Terebelliformia</taxon>
        <taxon>Alvinellidae</taxon>
        <taxon>Paralvinella</taxon>
    </lineage>
</organism>
<comment type="caution">
    <text evidence="8">The sequence shown here is derived from an EMBL/GenBank/DDBJ whole genome shotgun (WGS) entry which is preliminary data.</text>
</comment>
<reference evidence="8" key="1">
    <citation type="journal article" date="2023" name="Mol. Biol. Evol.">
        <title>Third-Generation Sequencing Reveals the Adaptive Role of the Epigenome in Three Deep-Sea Polychaetes.</title>
        <authorList>
            <person name="Perez M."/>
            <person name="Aroh O."/>
            <person name="Sun Y."/>
            <person name="Lan Y."/>
            <person name="Juniper S.K."/>
            <person name="Young C.R."/>
            <person name="Angers B."/>
            <person name="Qian P.Y."/>
        </authorList>
    </citation>
    <scope>NUCLEOTIDE SEQUENCE</scope>
    <source>
        <strain evidence="8">P08H-3</strain>
    </source>
</reference>
<name>A0AAD9IXQ2_9ANNE</name>
<dbReference type="PANTHER" id="PTHR11730:SF60">
    <property type="entry name" value="RH50, ISOFORM D"/>
    <property type="match status" value="1"/>
</dbReference>
<dbReference type="GO" id="GO:0097272">
    <property type="term" value="P:ammonium homeostasis"/>
    <property type="evidence" value="ECO:0007669"/>
    <property type="project" value="TreeGrafter"/>
</dbReference>
<evidence type="ECO:0000256" key="6">
    <source>
        <dbReference type="SAM" id="Phobius"/>
    </source>
</evidence>
<dbReference type="Gene3D" id="1.10.3430.10">
    <property type="entry name" value="Ammonium transporter AmtB like domains"/>
    <property type="match status" value="1"/>
</dbReference>
<dbReference type="PRINTS" id="PR00342">
    <property type="entry name" value="RHESUSRHD"/>
</dbReference>
<evidence type="ECO:0000259" key="7">
    <source>
        <dbReference type="Pfam" id="PF00909"/>
    </source>
</evidence>
<evidence type="ECO:0000313" key="9">
    <source>
        <dbReference type="Proteomes" id="UP001208570"/>
    </source>
</evidence>
<dbReference type="AlphaFoldDB" id="A0AAD9IXQ2"/>
<proteinExistence type="inferred from homology"/>
<dbReference type="GO" id="GO:0008519">
    <property type="term" value="F:ammonium channel activity"/>
    <property type="evidence" value="ECO:0007669"/>
    <property type="project" value="InterPro"/>
</dbReference>
<dbReference type="GO" id="GO:0005886">
    <property type="term" value="C:plasma membrane"/>
    <property type="evidence" value="ECO:0007669"/>
    <property type="project" value="InterPro"/>
</dbReference>
<sequence>MTFLKRYGFSSLGFNFLIAAFVLEWATLVAGFLEIDGDKIQVGILTLLQSDFTAAAVLISFGALLGKASLLQLIVMAVLETVIFCVNEWIGVHIFHAVDVGGSMFVHVFGAYFGIVCARMIYNEHSVKAAENKQAGEYHSDLFSMIGTLFLWMFWPSFNSALAPGDDQHRAIINTYYSLAACTVTAFAVSSIVNKHNKFEMEHIQNSTLAGGVAVGTIADMMIHPWGAMLVGMIAGAVSVIGYKYLSPCLAKKFKLHDTCGVNNLHGIPGLIAGVAGIVASAVATEDQYDYRY</sequence>
<dbReference type="EMBL" id="JAODUP010000932">
    <property type="protein sequence ID" value="KAK2142624.1"/>
    <property type="molecule type" value="Genomic_DNA"/>
</dbReference>
<dbReference type="Proteomes" id="UP001208570">
    <property type="component" value="Unassembled WGS sequence"/>
</dbReference>
<evidence type="ECO:0000313" key="8">
    <source>
        <dbReference type="EMBL" id="KAK2142624.1"/>
    </source>
</evidence>
<evidence type="ECO:0000256" key="4">
    <source>
        <dbReference type="ARBA" id="ARBA00022989"/>
    </source>
</evidence>
<dbReference type="InterPro" id="IPR002229">
    <property type="entry name" value="RhesusRHD"/>
</dbReference>
<comment type="subcellular location">
    <subcellularLocation>
        <location evidence="1">Membrane</location>
        <topology evidence="1">Multi-pass membrane protein</topology>
    </subcellularLocation>
</comment>
<dbReference type="SUPFAM" id="SSF111352">
    <property type="entry name" value="Ammonium transporter"/>
    <property type="match status" value="1"/>
</dbReference>